<accession>A0A7G9FR96</accession>
<gene>
    <name evidence="1" type="ORF">H9Q76_09595</name>
</gene>
<protein>
    <submittedName>
        <fullName evidence="1">Uncharacterized protein</fullName>
    </submittedName>
</protein>
<evidence type="ECO:0000313" key="1">
    <source>
        <dbReference type="EMBL" id="QNM01078.1"/>
    </source>
</evidence>
<dbReference type="Proteomes" id="UP000515819">
    <property type="component" value="Chromosome"/>
</dbReference>
<proteinExistence type="predicted"/>
<dbReference type="EMBL" id="CP060632">
    <property type="protein sequence ID" value="QNM01078.1"/>
    <property type="molecule type" value="Genomic_DNA"/>
</dbReference>
<dbReference type="AlphaFoldDB" id="A0A7G9FR96"/>
<name>A0A7G9FR96_9FIRM</name>
<sequence>MTDMDGRELVIECDKAEANVIYEEPLDAAYLSRLAREEPASYVSFALKPGGLQRYVEAMVEFN</sequence>
<evidence type="ECO:0000313" key="2">
    <source>
        <dbReference type="Proteomes" id="UP000515819"/>
    </source>
</evidence>
<keyword evidence="2" id="KW-1185">Reference proteome</keyword>
<reference evidence="1 2" key="1">
    <citation type="submission" date="2020-08" db="EMBL/GenBank/DDBJ databases">
        <authorList>
            <person name="Liu C."/>
            <person name="Sun Q."/>
        </authorList>
    </citation>
    <scope>NUCLEOTIDE SEQUENCE [LARGE SCALE GENOMIC DNA]</scope>
    <source>
        <strain evidence="1 2">NSJ-4</strain>
    </source>
</reference>
<dbReference type="KEGG" id="wcp:H9Q76_09595"/>
<organism evidence="1 2">
    <name type="scientific">Wujia chipingensis</name>
    <dbReference type="NCBI Taxonomy" id="2763670"/>
    <lineage>
        <taxon>Bacteria</taxon>
        <taxon>Bacillati</taxon>
        <taxon>Bacillota</taxon>
        <taxon>Clostridia</taxon>
        <taxon>Lachnospirales</taxon>
        <taxon>Lachnospiraceae</taxon>
        <taxon>Wujia</taxon>
    </lineage>
</organism>